<feature type="domain" description="SMP-30/Gluconolactonase/LRE-like region" evidence="4">
    <location>
        <begin position="20"/>
        <end position="261"/>
    </location>
</feature>
<feature type="binding site" evidence="3">
    <location>
        <position position="202"/>
    </location>
    <ligand>
        <name>a divalent metal cation</name>
        <dbReference type="ChEBI" id="CHEBI:60240"/>
    </ligand>
</feature>
<dbReference type="GO" id="GO:0019853">
    <property type="term" value="P:L-ascorbic acid biosynthetic process"/>
    <property type="evidence" value="ECO:0007669"/>
    <property type="project" value="TreeGrafter"/>
</dbReference>
<proteinExistence type="inferred from homology"/>
<keyword evidence="6" id="KW-1185">Reference proteome</keyword>
<dbReference type="PRINTS" id="PR01790">
    <property type="entry name" value="SMP30FAMILY"/>
</dbReference>
<dbReference type="Pfam" id="PF08450">
    <property type="entry name" value="SGL"/>
    <property type="match status" value="1"/>
</dbReference>
<feature type="binding site" evidence="3">
    <location>
        <position position="153"/>
    </location>
    <ligand>
        <name>a divalent metal cation</name>
        <dbReference type="ChEBI" id="CHEBI:60240"/>
    </ligand>
</feature>
<dbReference type="RefSeq" id="WP_200970877.1">
    <property type="nucleotide sequence ID" value="NZ_CP065592.1"/>
</dbReference>
<comment type="similarity">
    <text evidence="1">Belongs to the SMP-30/CGR1 family.</text>
</comment>
<dbReference type="Gene3D" id="2.120.10.30">
    <property type="entry name" value="TolB, C-terminal domain"/>
    <property type="match status" value="1"/>
</dbReference>
<comment type="cofactor">
    <cofactor evidence="3">
        <name>Zn(2+)</name>
        <dbReference type="ChEBI" id="CHEBI:29105"/>
    </cofactor>
    <text evidence="3">Binds 1 divalent metal cation per subunit.</text>
</comment>
<dbReference type="PANTHER" id="PTHR10907">
    <property type="entry name" value="REGUCALCIN"/>
    <property type="match status" value="1"/>
</dbReference>
<dbReference type="Proteomes" id="UP000594873">
    <property type="component" value="Chromosome"/>
</dbReference>
<dbReference type="InterPro" id="IPR013658">
    <property type="entry name" value="SGL"/>
</dbReference>
<evidence type="ECO:0000256" key="3">
    <source>
        <dbReference type="PIRSR" id="PIRSR605511-2"/>
    </source>
</evidence>
<dbReference type="EMBL" id="CP065592">
    <property type="protein sequence ID" value="QPQ54350.1"/>
    <property type="molecule type" value="Genomic_DNA"/>
</dbReference>
<protein>
    <submittedName>
        <fullName evidence="5">SMP-30/gluconolactonase/LRE family protein</fullName>
    </submittedName>
</protein>
<dbReference type="AlphaFoldDB" id="A0A7T2GI83"/>
<keyword evidence="3" id="KW-0479">Metal-binding</keyword>
<reference evidence="5 6" key="1">
    <citation type="submission" date="2020-11" db="EMBL/GenBank/DDBJ databases">
        <title>Genome seq and assembly of Sphingosinicella sp.</title>
        <authorList>
            <person name="Chhetri G."/>
        </authorList>
    </citation>
    <scope>NUCLEOTIDE SEQUENCE [LARGE SCALE GENOMIC DNA]</scope>
    <source>
        <strain evidence="5 6">UDD2</strain>
    </source>
</reference>
<dbReference type="GO" id="GO:0004341">
    <property type="term" value="F:gluconolactonase activity"/>
    <property type="evidence" value="ECO:0007669"/>
    <property type="project" value="TreeGrafter"/>
</dbReference>
<feature type="binding site" evidence="3">
    <location>
        <position position="22"/>
    </location>
    <ligand>
        <name>a divalent metal cation</name>
        <dbReference type="ChEBI" id="CHEBI:60240"/>
    </ligand>
</feature>
<dbReference type="PANTHER" id="PTHR10907:SF47">
    <property type="entry name" value="REGUCALCIN"/>
    <property type="match status" value="1"/>
</dbReference>
<dbReference type="GO" id="GO:0005509">
    <property type="term" value="F:calcium ion binding"/>
    <property type="evidence" value="ECO:0007669"/>
    <property type="project" value="TreeGrafter"/>
</dbReference>
<gene>
    <name evidence="5" type="ORF">IC614_08285</name>
</gene>
<evidence type="ECO:0000313" key="5">
    <source>
        <dbReference type="EMBL" id="QPQ54350.1"/>
    </source>
</evidence>
<accession>A0A7T2GI83</accession>
<feature type="binding site" evidence="3">
    <location>
        <position position="107"/>
    </location>
    <ligand>
        <name>substrate</name>
    </ligand>
</feature>
<feature type="binding site" evidence="3">
    <location>
        <position position="105"/>
    </location>
    <ligand>
        <name>substrate</name>
    </ligand>
</feature>
<dbReference type="KEGG" id="sflv:IC614_08285"/>
<name>A0A7T2GI83_9SPHN</name>
<dbReference type="SUPFAM" id="SSF63829">
    <property type="entry name" value="Calcium-dependent phosphotriesterase"/>
    <property type="match status" value="1"/>
</dbReference>
<evidence type="ECO:0000256" key="2">
    <source>
        <dbReference type="PIRSR" id="PIRSR605511-1"/>
    </source>
</evidence>
<keyword evidence="3" id="KW-0862">Zinc</keyword>
<evidence type="ECO:0000259" key="4">
    <source>
        <dbReference type="Pfam" id="PF08450"/>
    </source>
</evidence>
<evidence type="ECO:0000256" key="1">
    <source>
        <dbReference type="ARBA" id="ARBA00008853"/>
    </source>
</evidence>
<sequence>MADHQNGATPICVSDCRSLLGEGPVWVEREDALYWVDIKGGLLLRLDIGSGATTQWTPPVPICSLAPRQGGGFVAATYRGFAFFDPEKGSFEFLGEVEPDLPGNRFNDGKADRRGRFWAGTMDDSETQASGALYRLDPDLRVHRHDEGYRVTNGPAFSGDGRILYHTDSARQIVYAFDLDDRGEPGERRVLARFGEGDGYPDGMTVDAQGCLWIAFWDGWCVRRLSPGGDVMATIALPVQRPTSCAFGGEGLDRLFVTSARIGLSAEDLAGQPQAGGLFSWKPGATGLADMPFQG</sequence>
<dbReference type="InterPro" id="IPR011042">
    <property type="entry name" value="6-blade_b-propeller_TolB-like"/>
</dbReference>
<dbReference type="InterPro" id="IPR005511">
    <property type="entry name" value="SMP-30"/>
</dbReference>
<organism evidence="5 6">
    <name type="scientific">Allosphingosinicella flava</name>
    <dbReference type="NCBI Taxonomy" id="2771430"/>
    <lineage>
        <taxon>Bacteria</taxon>
        <taxon>Pseudomonadati</taxon>
        <taxon>Pseudomonadota</taxon>
        <taxon>Alphaproteobacteria</taxon>
        <taxon>Sphingomonadales</taxon>
        <taxon>Sphingomonadaceae</taxon>
        <taxon>Allosphingosinicella</taxon>
    </lineage>
</organism>
<evidence type="ECO:0000313" key="6">
    <source>
        <dbReference type="Proteomes" id="UP000594873"/>
    </source>
</evidence>
<feature type="active site" description="Proton donor/acceptor" evidence="2">
    <location>
        <position position="202"/>
    </location>
</feature>